<sequence length="115" mass="13391">MKMLSWMADTTPIERSCNQDIRQRFGVAPIPGKLCGAHLRRLGHMLCAHNDSVRRIGSSFMVTGERSKGRKKQRWMDTMHADLKTFSMHADQAHDRTKWRHRISTEDSATKRDKR</sequence>
<accession>A0A016UTY7</accession>
<comment type="caution">
    <text evidence="2">The sequence shown here is derived from an EMBL/GenBank/DDBJ whole genome shotgun (WGS) entry which is preliminary data.</text>
</comment>
<evidence type="ECO:0000313" key="2">
    <source>
        <dbReference type="EMBL" id="EYC17928.1"/>
    </source>
</evidence>
<dbReference type="AlphaFoldDB" id="A0A016UTY7"/>
<organism evidence="2 3">
    <name type="scientific">Ancylostoma ceylanicum</name>
    <dbReference type="NCBI Taxonomy" id="53326"/>
    <lineage>
        <taxon>Eukaryota</taxon>
        <taxon>Metazoa</taxon>
        <taxon>Ecdysozoa</taxon>
        <taxon>Nematoda</taxon>
        <taxon>Chromadorea</taxon>
        <taxon>Rhabditida</taxon>
        <taxon>Rhabditina</taxon>
        <taxon>Rhabditomorpha</taxon>
        <taxon>Strongyloidea</taxon>
        <taxon>Ancylostomatidae</taxon>
        <taxon>Ancylostomatinae</taxon>
        <taxon>Ancylostoma</taxon>
    </lineage>
</organism>
<reference evidence="3" key="1">
    <citation type="journal article" date="2015" name="Nat. Genet.">
        <title>The genome and transcriptome of the zoonotic hookworm Ancylostoma ceylanicum identify infection-specific gene families.</title>
        <authorList>
            <person name="Schwarz E.M."/>
            <person name="Hu Y."/>
            <person name="Antoshechkin I."/>
            <person name="Miller M.M."/>
            <person name="Sternberg P.W."/>
            <person name="Aroian R.V."/>
        </authorList>
    </citation>
    <scope>NUCLEOTIDE SEQUENCE</scope>
    <source>
        <strain evidence="3">HY135</strain>
    </source>
</reference>
<feature type="compositionally biased region" description="Basic and acidic residues" evidence="1">
    <location>
        <begin position="103"/>
        <end position="115"/>
    </location>
</feature>
<name>A0A016UTY7_9BILA</name>
<gene>
    <name evidence="2" type="primary">Acey_s0029.g1964</name>
    <name evidence="2" type="ORF">Y032_0029g1964</name>
</gene>
<evidence type="ECO:0000313" key="3">
    <source>
        <dbReference type="Proteomes" id="UP000024635"/>
    </source>
</evidence>
<keyword evidence="3" id="KW-1185">Reference proteome</keyword>
<feature type="region of interest" description="Disordered" evidence="1">
    <location>
        <begin position="91"/>
        <end position="115"/>
    </location>
</feature>
<evidence type="ECO:0000256" key="1">
    <source>
        <dbReference type="SAM" id="MobiDB-lite"/>
    </source>
</evidence>
<proteinExistence type="predicted"/>
<protein>
    <submittedName>
        <fullName evidence="2">Uncharacterized protein</fullName>
    </submittedName>
</protein>
<dbReference type="Proteomes" id="UP000024635">
    <property type="component" value="Unassembled WGS sequence"/>
</dbReference>
<dbReference type="EMBL" id="JARK01001365">
    <property type="protein sequence ID" value="EYC17928.1"/>
    <property type="molecule type" value="Genomic_DNA"/>
</dbReference>